<comment type="caution">
    <text evidence="1">The sequence shown here is derived from an EMBL/GenBank/DDBJ whole genome shotgun (WGS) entry which is preliminary data.</text>
</comment>
<dbReference type="AlphaFoldDB" id="A0A5N5SL35"/>
<reference evidence="1 2" key="1">
    <citation type="journal article" date="2019" name="PLoS Biol.">
        <title>Sex chromosomes control vertical transmission of feminizing Wolbachia symbionts in an isopod.</title>
        <authorList>
            <person name="Becking T."/>
            <person name="Chebbi M.A."/>
            <person name="Giraud I."/>
            <person name="Moumen B."/>
            <person name="Laverre T."/>
            <person name="Caubet Y."/>
            <person name="Peccoud J."/>
            <person name="Gilbert C."/>
            <person name="Cordaux R."/>
        </authorList>
    </citation>
    <scope>NUCLEOTIDE SEQUENCE [LARGE SCALE GENOMIC DNA]</scope>
    <source>
        <strain evidence="1">ANa2</strain>
        <tissue evidence="1">Whole body excluding digestive tract and cuticle</tissue>
    </source>
</reference>
<gene>
    <name evidence="1" type="ORF">Anas_01015</name>
</gene>
<sequence>MEKCYADVMFAKLLHAQHLYGFVKFGHNSCYPCEESYMKRIKSFEEMEYDETSYNQVVRNKQNSSINIPYIK</sequence>
<name>A0A5N5SL35_9CRUS</name>
<organism evidence="1 2">
    <name type="scientific">Armadillidium nasatum</name>
    <dbReference type="NCBI Taxonomy" id="96803"/>
    <lineage>
        <taxon>Eukaryota</taxon>
        <taxon>Metazoa</taxon>
        <taxon>Ecdysozoa</taxon>
        <taxon>Arthropoda</taxon>
        <taxon>Crustacea</taxon>
        <taxon>Multicrustacea</taxon>
        <taxon>Malacostraca</taxon>
        <taxon>Eumalacostraca</taxon>
        <taxon>Peracarida</taxon>
        <taxon>Isopoda</taxon>
        <taxon>Oniscidea</taxon>
        <taxon>Crinocheta</taxon>
        <taxon>Armadillidiidae</taxon>
        <taxon>Armadillidium</taxon>
    </lineage>
</organism>
<protein>
    <submittedName>
        <fullName evidence="1">Uncharacterized protein</fullName>
    </submittedName>
</protein>
<evidence type="ECO:0000313" key="2">
    <source>
        <dbReference type="Proteomes" id="UP000326759"/>
    </source>
</evidence>
<dbReference type="EMBL" id="SEYY01023561">
    <property type="protein sequence ID" value="KAB7494781.1"/>
    <property type="molecule type" value="Genomic_DNA"/>
</dbReference>
<accession>A0A5N5SL35</accession>
<keyword evidence="2" id="KW-1185">Reference proteome</keyword>
<proteinExistence type="predicted"/>
<dbReference type="Proteomes" id="UP000326759">
    <property type="component" value="Unassembled WGS sequence"/>
</dbReference>
<evidence type="ECO:0000313" key="1">
    <source>
        <dbReference type="EMBL" id="KAB7494781.1"/>
    </source>
</evidence>